<feature type="chain" id="PRO_5039511941" evidence="8">
    <location>
        <begin position="21"/>
        <end position="509"/>
    </location>
</feature>
<keyword evidence="2" id="KW-0645">Protease</keyword>
<feature type="domain" description="Peptidase M48" evidence="9">
    <location>
        <begin position="149"/>
        <end position="318"/>
    </location>
</feature>
<dbReference type="AlphaFoldDB" id="A0A9D2HWQ3"/>
<evidence type="ECO:0000256" key="5">
    <source>
        <dbReference type="ARBA" id="ARBA00022833"/>
    </source>
</evidence>
<dbReference type="Gene3D" id="3.30.2010.10">
    <property type="entry name" value="Metalloproteases ('zincins'), catalytic domain"/>
    <property type="match status" value="1"/>
</dbReference>
<keyword evidence="8" id="KW-0732">Signal</keyword>
<evidence type="ECO:0000256" key="3">
    <source>
        <dbReference type="ARBA" id="ARBA00022723"/>
    </source>
</evidence>
<comment type="caution">
    <text evidence="10">The sequence shown here is derived from an EMBL/GenBank/DDBJ whole genome shotgun (WGS) entry which is preliminary data.</text>
</comment>
<dbReference type="PANTHER" id="PTHR22726:SF1">
    <property type="entry name" value="METALLOENDOPEPTIDASE OMA1, MITOCHONDRIAL"/>
    <property type="match status" value="1"/>
</dbReference>
<dbReference type="GO" id="GO:0046872">
    <property type="term" value="F:metal ion binding"/>
    <property type="evidence" value="ECO:0007669"/>
    <property type="project" value="UniProtKB-KW"/>
</dbReference>
<dbReference type="GO" id="GO:0004222">
    <property type="term" value="F:metalloendopeptidase activity"/>
    <property type="evidence" value="ECO:0007669"/>
    <property type="project" value="InterPro"/>
</dbReference>
<comment type="cofactor">
    <cofactor evidence="1">
        <name>Zn(2+)</name>
        <dbReference type="ChEBI" id="CHEBI:29105"/>
    </cofactor>
</comment>
<evidence type="ECO:0000256" key="8">
    <source>
        <dbReference type="SAM" id="SignalP"/>
    </source>
</evidence>
<organism evidence="10 11">
    <name type="scientific">Candidatus Bacteroides avicola</name>
    <dbReference type="NCBI Taxonomy" id="2838468"/>
    <lineage>
        <taxon>Bacteria</taxon>
        <taxon>Pseudomonadati</taxon>
        <taxon>Bacteroidota</taxon>
        <taxon>Bacteroidia</taxon>
        <taxon>Bacteroidales</taxon>
        <taxon>Bacteroidaceae</taxon>
        <taxon>Bacteroides</taxon>
    </lineage>
</organism>
<keyword evidence="3" id="KW-0479">Metal-binding</keyword>
<protein>
    <submittedName>
        <fullName evidence="10">M48 family metalloprotease</fullName>
        <ecNumber evidence="10">3.4.24.-</ecNumber>
    </submittedName>
</protein>
<evidence type="ECO:0000313" key="10">
    <source>
        <dbReference type="EMBL" id="HJA85829.1"/>
    </source>
</evidence>
<gene>
    <name evidence="10" type="ORF">H9950_06510</name>
</gene>
<keyword evidence="4 10" id="KW-0378">Hydrolase</keyword>
<dbReference type="Proteomes" id="UP000823862">
    <property type="component" value="Unassembled WGS sequence"/>
</dbReference>
<evidence type="ECO:0000256" key="6">
    <source>
        <dbReference type="ARBA" id="ARBA00023049"/>
    </source>
</evidence>
<evidence type="ECO:0000259" key="9">
    <source>
        <dbReference type="Pfam" id="PF01435"/>
    </source>
</evidence>
<reference evidence="10" key="2">
    <citation type="submission" date="2021-04" db="EMBL/GenBank/DDBJ databases">
        <authorList>
            <person name="Gilroy R."/>
        </authorList>
    </citation>
    <scope>NUCLEOTIDE SEQUENCE</scope>
    <source>
        <strain evidence="10">ChiHjej12B11-9795</strain>
    </source>
</reference>
<keyword evidence="5" id="KW-0862">Zinc</keyword>
<dbReference type="InterPro" id="IPR051156">
    <property type="entry name" value="Mito/Outer_Membr_Metalloprot"/>
</dbReference>
<evidence type="ECO:0000256" key="1">
    <source>
        <dbReference type="ARBA" id="ARBA00001947"/>
    </source>
</evidence>
<feature type="signal peptide" evidence="8">
    <location>
        <begin position="1"/>
        <end position="20"/>
    </location>
</feature>
<dbReference type="Pfam" id="PF01435">
    <property type="entry name" value="Peptidase_M48"/>
    <property type="match status" value="1"/>
</dbReference>
<evidence type="ECO:0000313" key="11">
    <source>
        <dbReference type="Proteomes" id="UP000823862"/>
    </source>
</evidence>
<keyword evidence="6 10" id="KW-0482">Metalloprotease</keyword>
<dbReference type="GO" id="GO:0016020">
    <property type="term" value="C:membrane"/>
    <property type="evidence" value="ECO:0007669"/>
    <property type="project" value="TreeGrafter"/>
</dbReference>
<accession>A0A9D2HWQ3</accession>
<dbReference type="EC" id="3.4.24.-" evidence="10"/>
<dbReference type="GO" id="GO:0051603">
    <property type="term" value="P:proteolysis involved in protein catabolic process"/>
    <property type="evidence" value="ECO:0007669"/>
    <property type="project" value="TreeGrafter"/>
</dbReference>
<sequence>MKRILTLCLLLLLCVTYSMAKQEPYSDVLNIKGTLKSPYQQIPAGSPVTIRMVMKISGTTQYEAGIYYMTEANGETFMLPQGGLSQIELASPQNTTEFWQQIYLTHHFYEQKIKTSELEEFRREVEEESREYLEHLNDILYEDAYITSYVQGIVARMCGDNITTYRNGNLNVYVIQSPEPSSFMLPSGSLIVSTGLLCALDSEEELTAVLADEISHYLFDHQLNNIRKAERRAQRALFWADVFSATSYALEDAYYYGGNERTLGASALADVGTIISLLCLPVIDRLGMNYSDKQEEEADLLALDILTFNGCRKEALGSALRKIRDYYIRNRQTSDILRYNSIDKLQERIAQLPADETDTAPADRPYLRTVYDAVNFNAALNYSGGLFKEAIMLTQKNIDNRLADSQTYLLMVQSKMALYNTEEVNEECLSLLDKAEALPHATRNPEVSKQRILLLMRMKKQTEALHTLQDYINLLNAYQEQRPADREEQIWIEKEMNWAQLLIEKINQI</sequence>
<dbReference type="InterPro" id="IPR001915">
    <property type="entry name" value="Peptidase_M48"/>
</dbReference>
<evidence type="ECO:0000256" key="2">
    <source>
        <dbReference type="ARBA" id="ARBA00022670"/>
    </source>
</evidence>
<keyword evidence="7" id="KW-0175">Coiled coil</keyword>
<dbReference type="PANTHER" id="PTHR22726">
    <property type="entry name" value="METALLOENDOPEPTIDASE OMA1"/>
    <property type="match status" value="1"/>
</dbReference>
<feature type="coiled-coil region" evidence="7">
    <location>
        <begin position="111"/>
        <end position="138"/>
    </location>
</feature>
<reference evidence="10" key="1">
    <citation type="journal article" date="2021" name="PeerJ">
        <title>Extensive microbial diversity within the chicken gut microbiome revealed by metagenomics and culture.</title>
        <authorList>
            <person name="Gilroy R."/>
            <person name="Ravi A."/>
            <person name="Getino M."/>
            <person name="Pursley I."/>
            <person name="Horton D.L."/>
            <person name="Alikhan N.F."/>
            <person name="Baker D."/>
            <person name="Gharbi K."/>
            <person name="Hall N."/>
            <person name="Watson M."/>
            <person name="Adriaenssens E.M."/>
            <person name="Foster-Nyarko E."/>
            <person name="Jarju S."/>
            <person name="Secka A."/>
            <person name="Antonio M."/>
            <person name="Oren A."/>
            <person name="Chaudhuri R.R."/>
            <person name="La Ragione R."/>
            <person name="Hildebrand F."/>
            <person name="Pallen M.J."/>
        </authorList>
    </citation>
    <scope>NUCLEOTIDE SEQUENCE</scope>
    <source>
        <strain evidence="10">ChiHjej12B11-9795</strain>
    </source>
</reference>
<proteinExistence type="predicted"/>
<dbReference type="EMBL" id="DWZI01000035">
    <property type="protein sequence ID" value="HJA85829.1"/>
    <property type="molecule type" value="Genomic_DNA"/>
</dbReference>
<evidence type="ECO:0000256" key="4">
    <source>
        <dbReference type="ARBA" id="ARBA00022801"/>
    </source>
</evidence>
<evidence type="ECO:0000256" key="7">
    <source>
        <dbReference type="SAM" id="Coils"/>
    </source>
</evidence>
<name>A0A9D2HWQ3_9BACE</name>